<dbReference type="PANTHER" id="PTHR45663">
    <property type="entry name" value="GEO12009P1"/>
    <property type="match status" value="1"/>
</dbReference>
<keyword evidence="3" id="KW-0249">Electron transport</keyword>
<dbReference type="GO" id="GO:0015035">
    <property type="term" value="F:protein-disulfide reductase activity"/>
    <property type="evidence" value="ECO:0007669"/>
    <property type="project" value="InterPro"/>
</dbReference>
<dbReference type="PRINTS" id="PR00421">
    <property type="entry name" value="THIOREDOXIN"/>
</dbReference>
<dbReference type="PROSITE" id="PS51352">
    <property type="entry name" value="THIOREDOXIN_2"/>
    <property type="match status" value="1"/>
</dbReference>
<evidence type="ECO:0000256" key="1">
    <source>
        <dbReference type="ARBA" id="ARBA00008987"/>
    </source>
</evidence>
<dbReference type="InterPro" id="IPR017937">
    <property type="entry name" value="Thioredoxin_CS"/>
</dbReference>
<name>A0A0D5ZK17_9BACT</name>
<gene>
    <name evidence="9" type="ORF">VO56_01825</name>
</gene>
<dbReference type="PIRSF" id="PIRSF000077">
    <property type="entry name" value="Thioredoxin"/>
    <property type="match status" value="1"/>
</dbReference>
<dbReference type="Pfam" id="PF00085">
    <property type="entry name" value="Thioredoxin"/>
    <property type="match status" value="1"/>
</dbReference>
<dbReference type="CDD" id="cd02947">
    <property type="entry name" value="TRX_family"/>
    <property type="match status" value="1"/>
</dbReference>
<keyword evidence="2" id="KW-0813">Transport</keyword>
<evidence type="ECO:0000256" key="4">
    <source>
        <dbReference type="ARBA" id="ARBA00023157"/>
    </source>
</evidence>
<feature type="disulfide bond" description="Redox-active" evidence="7">
    <location>
        <begin position="28"/>
        <end position="31"/>
    </location>
</feature>
<protein>
    <recommendedName>
        <fullName evidence="6">Thioredoxin</fullName>
    </recommendedName>
</protein>
<comment type="similarity">
    <text evidence="1 6">Belongs to the thioredoxin family.</text>
</comment>
<evidence type="ECO:0000256" key="6">
    <source>
        <dbReference type="PIRNR" id="PIRNR000077"/>
    </source>
</evidence>
<dbReference type="PANTHER" id="PTHR45663:SF11">
    <property type="entry name" value="GEO12009P1"/>
    <property type="match status" value="1"/>
</dbReference>
<evidence type="ECO:0000256" key="2">
    <source>
        <dbReference type="ARBA" id="ARBA00022448"/>
    </source>
</evidence>
<dbReference type="PATRIC" id="fig|29556.3.peg.370"/>
<dbReference type="AlphaFoldDB" id="A0A0D5ZK17"/>
<dbReference type="PROSITE" id="PS00194">
    <property type="entry name" value="THIOREDOXIN_1"/>
    <property type="match status" value="1"/>
</dbReference>
<sequence length="100" mass="11361">MLIHSTYENIKDKLDKGLKIVVFHAKWCGACRMLAPILEQVAEEGETIIKIDVDEDRAFAAANNVSSIPYILIYKDGAIVDKLLGYRPYEQLKEEIAKHK</sequence>
<dbReference type="SUPFAM" id="SSF52833">
    <property type="entry name" value="Thioredoxin-like"/>
    <property type="match status" value="1"/>
</dbReference>
<reference evidence="9 10" key="1">
    <citation type="journal article" date="2015" name="Genome Announc.">
        <title>Complete Genome Sequence of Mycoplasma meleagridis, a Possible Emerging Pathogen in Chickens.</title>
        <authorList>
            <person name="Abolnik C."/>
        </authorList>
    </citation>
    <scope>NUCLEOTIDE SEQUENCE [LARGE SCALE GENOMIC DNA]</scope>
    <source>
        <strain evidence="9 10">B2096 8B</strain>
    </source>
</reference>
<accession>A0A0D5ZK17</accession>
<dbReference type="HOGENOM" id="CLU_090389_10_3_14"/>
<dbReference type="Proteomes" id="UP000032722">
    <property type="component" value="Chromosome"/>
</dbReference>
<dbReference type="KEGG" id="mgb:VO56_01825"/>
<evidence type="ECO:0000256" key="3">
    <source>
        <dbReference type="ARBA" id="ARBA00022982"/>
    </source>
</evidence>
<evidence type="ECO:0000256" key="5">
    <source>
        <dbReference type="ARBA" id="ARBA00023284"/>
    </source>
</evidence>
<evidence type="ECO:0000313" key="9">
    <source>
        <dbReference type="EMBL" id="AKA49985.1"/>
    </source>
</evidence>
<dbReference type="InterPro" id="IPR036249">
    <property type="entry name" value="Thioredoxin-like_sf"/>
</dbReference>
<keyword evidence="5 7" id="KW-0676">Redox-active center</keyword>
<feature type="domain" description="Thioredoxin" evidence="8">
    <location>
        <begin position="1"/>
        <end position="100"/>
    </location>
</feature>
<keyword evidence="4 7" id="KW-1015">Disulfide bond</keyword>
<dbReference type="Gene3D" id="3.40.30.10">
    <property type="entry name" value="Glutaredoxin"/>
    <property type="match status" value="1"/>
</dbReference>
<dbReference type="EMBL" id="CP011021">
    <property type="protein sequence ID" value="AKA49985.1"/>
    <property type="molecule type" value="Genomic_DNA"/>
</dbReference>
<evidence type="ECO:0000259" key="8">
    <source>
        <dbReference type="PROSITE" id="PS51352"/>
    </source>
</evidence>
<dbReference type="InterPro" id="IPR013766">
    <property type="entry name" value="Thioredoxin_domain"/>
</dbReference>
<dbReference type="InterPro" id="IPR005746">
    <property type="entry name" value="Thioredoxin"/>
</dbReference>
<organism evidence="10">
    <name type="scientific">Mycoplasmopsis gallinacea</name>
    <dbReference type="NCBI Taxonomy" id="29556"/>
    <lineage>
        <taxon>Bacteria</taxon>
        <taxon>Bacillati</taxon>
        <taxon>Mycoplasmatota</taxon>
        <taxon>Mycoplasmoidales</taxon>
        <taxon>Metamycoplasmataceae</taxon>
        <taxon>Mycoplasmopsis</taxon>
    </lineage>
</organism>
<evidence type="ECO:0000256" key="7">
    <source>
        <dbReference type="PIRSR" id="PIRSR000077-4"/>
    </source>
</evidence>
<dbReference type="GO" id="GO:0005737">
    <property type="term" value="C:cytoplasm"/>
    <property type="evidence" value="ECO:0007669"/>
    <property type="project" value="TreeGrafter"/>
</dbReference>
<proteinExistence type="inferred from homology"/>
<evidence type="ECO:0000313" key="10">
    <source>
        <dbReference type="Proteomes" id="UP000032722"/>
    </source>
</evidence>